<name>A0ABD0WZQ9_UMBPY</name>
<evidence type="ECO:0000256" key="8">
    <source>
        <dbReference type="SAM" id="MobiDB-lite"/>
    </source>
</evidence>
<organism evidence="10 11">
    <name type="scientific">Umbra pygmaea</name>
    <name type="common">Eastern mudminnow</name>
    <dbReference type="NCBI Taxonomy" id="75934"/>
    <lineage>
        <taxon>Eukaryota</taxon>
        <taxon>Metazoa</taxon>
        <taxon>Chordata</taxon>
        <taxon>Craniata</taxon>
        <taxon>Vertebrata</taxon>
        <taxon>Euteleostomi</taxon>
        <taxon>Actinopterygii</taxon>
        <taxon>Neopterygii</taxon>
        <taxon>Teleostei</taxon>
        <taxon>Protacanthopterygii</taxon>
        <taxon>Esociformes</taxon>
        <taxon>Umbridae</taxon>
        <taxon>Umbra</taxon>
    </lineage>
</organism>
<dbReference type="AlphaFoldDB" id="A0ABD0WZQ9"/>
<evidence type="ECO:0000256" key="7">
    <source>
        <dbReference type="RuleBase" id="RU079119"/>
    </source>
</evidence>
<dbReference type="PROSITE" id="PS50216">
    <property type="entry name" value="DHHC"/>
    <property type="match status" value="1"/>
</dbReference>
<evidence type="ECO:0000313" key="10">
    <source>
        <dbReference type="EMBL" id="KAL0985472.1"/>
    </source>
</evidence>
<reference evidence="10 11" key="1">
    <citation type="submission" date="2024-06" db="EMBL/GenBank/DDBJ databases">
        <authorList>
            <person name="Pan Q."/>
            <person name="Wen M."/>
            <person name="Jouanno E."/>
            <person name="Zahm M."/>
            <person name="Klopp C."/>
            <person name="Cabau C."/>
            <person name="Louis A."/>
            <person name="Berthelot C."/>
            <person name="Parey E."/>
            <person name="Roest Crollius H."/>
            <person name="Montfort J."/>
            <person name="Robinson-Rechavi M."/>
            <person name="Bouchez O."/>
            <person name="Lampietro C."/>
            <person name="Lopez Roques C."/>
            <person name="Donnadieu C."/>
            <person name="Postlethwait J."/>
            <person name="Bobe J."/>
            <person name="Verreycken H."/>
            <person name="Guiguen Y."/>
        </authorList>
    </citation>
    <scope>NUCLEOTIDE SEQUENCE [LARGE SCALE GENOMIC DNA]</scope>
    <source>
        <strain evidence="10">Up_M1</strain>
        <tissue evidence="10">Testis</tissue>
    </source>
</reference>
<dbReference type="Pfam" id="PF01529">
    <property type="entry name" value="DHHC"/>
    <property type="match status" value="1"/>
</dbReference>
<evidence type="ECO:0000259" key="9">
    <source>
        <dbReference type="Pfam" id="PF01529"/>
    </source>
</evidence>
<accession>A0ABD0WZQ9</accession>
<comment type="subcellular location">
    <subcellularLocation>
        <location evidence="1">Membrane</location>
        <topology evidence="1">Multi-pass membrane protein</topology>
    </subcellularLocation>
</comment>
<dbReference type="EC" id="2.3.1.225" evidence="7"/>
<keyword evidence="4 7" id="KW-1133">Transmembrane helix</keyword>
<comment type="caution">
    <text evidence="10">The sequence shown here is derived from an EMBL/GenBank/DDBJ whole genome shotgun (WGS) entry which is preliminary data.</text>
</comment>
<evidence type="ECO:0000256" key="5">
    <source>
        <dbReference type="ARBA" id="ARBA00023136"/>
    </source>
</evidence>
<keyword evidence="6 7" id="KW-0012">Acyltransferase</keyword>
<sequence>MQALVVKSVLFCKQPITRAFVVHLVTHLVAVSIDPAEAGVRAKRAYSNPLPAFNKNKQAHVIHNLHCYLCKINVDPKVKHCGVCNKCVEAFDHHCKWLNNCVGGRNYRFFFVTLCSATLGVILLLIIVLFVIIQHYLDPACLRSAPQFNSVLSNGTWLVFLPLAPMETSSAGLLVVAFVTMVMASAALMLLAHLLGFHVYLLINKMSTYDYVIVQRRKQAACRDMELGVPQSSHSVGQPSVEPSDDCDASHSVSSCNYPEKRTVSSRLSDSFCTELENFTKSPEKENGLYYGTEEPTHVIPGEVVIDWRLGGHEGLWGQGKAPEENNKRELTQEISTVQDVVYQPTRDSEYDGAP</sequence>
<dbReference type="PANTHER" id="PTHR22883">
    <property type="entry name" value="ZINC FINGER DHHC DOMAIN CONTAINING PROTEIN"/>
    <property type="match status" value="1"/>
</dbReference>
<dbReference type="GO" id="GO:0019706">
    <property type="term" value="F:protein-cysteine S-palmitoyltransferase activity"/>
    <property type="evidence" value="ECO:0007669"/>
    <property type="project" value="UniProtKB-EC"/>
</dbReference>
<evidence type="ECO:0000256" key="1">
    <source>
        <dbReference type="ARBA" id="ARBA00004141"/>
    </source>
</evidence>
<keyword evidence="11" id="KW-1185">Reference proteome</keyword>
<evidence type="ECO:0000256" key="3">
    <source>
        <dbReference type="ARBA" id="ARBA00022692"/>
    </source>
</evidence>
<feature type="domain" description="Palmitoyltransferase DHHC" evidence="9">
    <location>
        <begin position="64"/>
        <end position="212"/>
    </location>
</feature>
<comment type="domain">
    <text evidence="7">The DHHC domain is required for palmitoyltransferase activity.</text>
</comment>
<keyword evidence="2 7" id="KW-0808">Transferase</keyword>
<evidence type="ECO:0000256" key="2">
    <source>
        <dbReference type="ARBA" id="ARBA00022679"/>
    </source>
</evidence>
<dbReference type="EMBL" id="JAGEUA010000004">
    <property type="protein sequence ID" value="KAL0985472.1"/>
    <property type="molecule type" value="Genomic_DNA"/>
</dbReference>
<feature type="region of interest" description="Disordered" evidence="8">
    <location>
        <begin position="230"/>
        <end position="257"/>
    </location>
</feature>
<dbReference type="InterPro" id="IPR039859">
    <property type="entry name" value="PFA4/ZDH16/20/ERF2-like"/>
</dbReference>
<comment type="catalytic activity">
    <reaction evidence="7">
        <text>L-cysteinyl-[protein] + hexadecanoyl-CoA = S-hexadecanoyl-L-cysteinyl-[protein] + CoA</text>
        <dbReference type="Rhea" id="RHEA:36683"/>
        <dbReference type="Rhea" id="RHEA-COMP:10131"/>
        <dbReference type="Rhea" id="RHEA-COMP:11032"/>
        <dbReference type="ChEBI" id="CHEBI:29950"/>
        <dbReference type="ChEBI" id="CHEBI:57287"/>
        <dbReference type="ChEBI" id="CHEBI:57379"/>
        <dbReference type="ChEBI" id="CHEBI:74151"/>
        <dbReference type="EC" id="2.3.1.225"/>
    </reaction>
</comment>
<dbReference type="GO" id="GO:0016020">
    <property type="term" value="C:membrane"/>
    <property type="evidence" value="ECO:0007669"/>
    <property type="project" value="UniProtKB-SubCell"/>
</dbReference>
<dbReference type="InterPro" id="IPR001594">
    <property type="entry name" value="Palmitoyltrfase_DHHC"/>
</dbReference>
<evidence type="ECO:0000256" key="6">
    <source>
        <dbReference type="ARBA" id="ARBA00023315"/>
    </source>
</evidence>
<dbReference type="Proteomes" id="UP001557470">
    <property type="component" value="Unassembled WGS sequence"/>
</dbReference>
<dbReference type="PANTHER" id="PTHR22883:SF22">
    <property type="entry name" value="PALMITOYLTRANSFERASE ZDHHC11-RELATED"/>
    <property type="match status" value="1"/>
</dbReference>
<feature type="transmembrane region" description="Helical" evidence="7">
    <location>
        <begin position="171"/>
        <end position="203"/>
    </location>
</feature>
<protein>
    <recommendedName>
        <fullName evidence="7">Palmitoyltransferase</fullName>
        <ecNumber evidence="7">2.3.1.225</ecNumber>
    </recommendedName>
</protein>
<proteinExistence type="inferred from homology"/>
<comment type="similarity">
    <text evidence="7">Belongs to the DHHC palmitoyltransferase family.</text>
</comment>
<gene>
    <name evidence="10" type="ORF">UPYG_G00157330</name>
</gene>
<feature type="transmembrane region" description="Helical" evidence="7">
    <location>
        <begin position="109"/>
        <end position="133"/>
    </location>
</feature>
<keyword evidence="5 7" id="KW-0472">Membrane</keyword>
<evidence type="ECO:0000256" key="4">
    <source>
        <dbReference type="ARBA" id="ARBA00022989"/>
    </source>
</evidence>
<evidence type="ECO:0000313" key="11">
    <source>
        <dbReference type="Proteomes" id="UP001557470"/>
    </source>
</evidence>
<keyword evidence="3 7" id="KW-0812">Transmembrane</keyword>